<feature type="region of interest" description="Disordered" evidence="1">
    <location>
        <begin position="466"/>
        <end position="547"/>
    </location>
</feature>
<dbReference type="Proteomes" id="UP000242791">
    <property type="component" value="Unassembled WGS sequence"/>
</dbReference>
<proteinExistence type="predicted"/>
<dbReference type="EMBL" id="LGTZ01001057">
    <property type="protein sequence ID" value="OJD22441.1"/>
    <property type="molecule type" value="Genomic_DNA"/>
</dbReference>
<feature type="compositionally biased region" description="Pro residues" evidence="1">
    <location>
        <begin position="516"/>
        <end position="530"/>
    </location>
</feature>
<evidence type="ECO:0000256" key="1">
    <source>
        <dbReference type="SAM" id="MobiDB-lite"/>
    </source>
</evidence>
<evidence type="ECO:0000313" key="2">
    <source>
        <dbReference type="EMBL" id="OJD22441.1"/>
    </source>
</evidence>
<name>A0A1J9Q1J1_9EURO</name>
<feature type="compositionally biased region" description="Basic and acidic residues" evidence="1">
    <location>
        <begin position="34"/>
        <end position="46"/>
    </location>
</feature>
<feature type="compositionally biased region" description="Low complexity" evidence="1">
    <location>
        <begin position="1"/>
        <end position="16"/>
    </location>
</feature>
<feature type="compositionally biased region" description="Basic and acidic residues" evidence="1">
    <location>
        <begin position="71"/>
        <end position="81"/>
    </location>
</feature>
<accession>A0A1J9Q1J1</accession>
<feature type="compositionally biased region" description="Low complexity" evidence="1">
    <location>
        <begin position="109"/>
        <end position="119"/>
    </location>
</feature>
<feature type="region of interest" description="Disordered" evidence="1">
    <location>
        <begin position="151"/>
        <end position="195"/>
    </location>
</feature>
<feature type="region of interest" description="Disordered" evidence="1">
    <location>
        <begin position="219"/>
        <end position="265"/>
    </location>
</feature>
<feature type="region of interest" description="Disordered" evidence="1">
    <location>
        <begin position="652"/>
        <end position="700"/>
    </location>
</feature>
<feature type="compositionally biased region" description="Basic and acidic residues" evidence="1">
    <location>
        <begin position="466"/>
        <end position="485"/>
    </location>
</feature>
<keyword evidence="3" id="KW-1185">Reference proteome</keyword>
<dbReference type="OrthoDB" id="5369448at2759"/>
<dbReference type="AlphaFoldDB" id="A0A1J9Q1J1"/>
<evidence type="ECO:0000313" key="3">
    <source>
        <dbReference type="Proteomes" id="UP000242791"/>
    </source>
</evidence>
<sequence>MADLAPEPAASDASDAGTRDSNEIARLPSSAVNKEGESQLIEEKKPSAVIEADTFLSDHPAETDGVSEPYLSDHDHHERPHSSASSSEPSATFTGDEDYFDEEGRNAARSSSSRSSISSLPGSVVVYPSAKHDSQGTITPSNFREHYTQHYLEGNSDDPPPVISNGSKRSSYPSRLSKVAPGVRDRDSPFRHPSSVRAMQMGDEEEYNGYGYGYINDDLTPSRSRRHRGGGRGHSCQSVSGMSMHSLVSTPPSAKRNYKSPRAKEEPIQKEYPLVLLHCTLLPPSLSLPQGLETPSAQLLQEVLPKKYWARWKLLEDKIVNSGVLRYRGLLISHPQEMYDLLEERLLESLELVRPRLGYGHFLGREDADDADDADGTSAAKGDCGNWSDGCEGEKCADCGARVLRHLEGEKRTWEIKVYAANGLMRAGAWAAAWREMEKVDVEVGLALPVEIKRELERRITEEDKMKLEEERRLSEEEKRRREIYGEPPQPTQEAIDGLEDDDIAPPFQSDFDRSSPPPSFEQPKSPPPASSVSKFEHGRANGHTKPSEIDLQTLCANYIRVLASDRRNVALAFLSVLVLYLSISMARQGSAVVHPTTSPRHFVQPAASTPIAMEHSPPSIVISPPIASIESEFPMNSAADERLIHSTSACRSPNVETPSVDGMQLQQTHASQPTPNPPAHRCQSEPLPVESSVQPQLQSPVVSEPTIAAQPKDPSPSQHDHVVCSLVQTVSLHPTQPTKNRNPTSSDQIIEPTQESLAVECPPSISVSSSTDVENPPVETAKPSPQAMQERSEDLKRQQTQSADPAPLPECVKMPAEA</sequence>
<feature type="compositionally biased region" description="Polar residues" evidence="1">
    <location>
        <begin position="236"/>
        <end position="252"/>
    </location>
</feature>
<protein>
    <submittedName>
        <fullName evidence="2">Uncharacterized protein</fullName>
    </submittedName>
</protein>
<gene>
    <name evidence="2" type="ORF">ACJ73_06208</name>
</gene>
<dbReference type="STRING" id="1658174.A0A1J9Q1J1"/>
<feature type="compositionally biased region" description="Polar residues" evidence="1">
    <location>
        <begin position="164"/>
        <end position="174"/>
    </location>
</feature>
<comment type="caution">
    <text evidence="2">The sequence shown here is derived from an EMBL/GenBank/DDBJ whole genome shotgun (WGS) entry which is preliminary data.</text>
</comment>
<reference evidence="2 3" key="1">
    <citation type="submission" date="2015-08" db="EMBL/GenBank/DDBJ databases">
        <title>Emmonsia species relationships and genome sequence.</title>
        <authorList>
            <person name="Cuomo C.A."/>
            <person name="Schwartz I.S."/>
            <person name="Kenyon C."/>
            <person name="De Hoog G.S."/>
            <person name="Govender N.P."/>
            <person name="Botha A."/>
            <person name="Moreno L."/>
            <person name="De Vries M."/>
            <person name="Munoz J.F."/>
            <person name="Stielow J.B."/>
        </authorList>
    </citation>
    <scope>NUCLEOTIDE SEQUENCE [LARGE SCALE GENOMIC DNA]</scope>
    <source>
        <strain evidence="2 3">EI222</strain>
    </source>
</reference>
<feature type="compositionally biased region" description="Low complexity" evidence="1">
    <location>
        <begin position="82"/>
        <end position="91"/>
    </location>
</feature>
<dbReference type="VEuPathDB" id="FungiDB:ACJ73_06208"/>
<feature type="region of interest" description="Disordered" evidence="1">
    <location>
        <begin position="756"/>
        <end position="819"/>
    </location>
</feature>
<feature type="compositionally biased region" description="Polar residues" evidence="1">
    <location>
        <begin position="665"/>
        <end position="674"/>
    </location>
</feature>
<feature type="region of interest" description="Disordered" evidence="1">
    <location>
        <begin position="1"/>
        <end position="121"/>
    </location>
</feature>
<organism evidence="2 3">
    <name type="scientific">Blastomyces percursus</name>
    <dbReference type="NCBI Taxonomy" id="1658174"/>
    <lineage>
        <taxon>Eukaryota</taxon>
        <taxon>Fungi</taxon>
        <taxon>Dikarya</taxon>
        <taxon>Ascomycota</taxon>
        <taxon>Pezizomycotina</taxon>
        <taxon>Eurotiomycetes</taxon>
        <taxon>Eurotiomycetidae</taxon>
        <taxon>Onygenales</taxon>
        <taxon>Ajellomycetaceae</taxon>
        <taxon>Blastomyces</taxon>
    </lineage>
</organism>